<accession>A0ABD6DGU0</accession>
<gene>
    <name evidence="1" type="ORF">ACFSBL_01570</name>
</gene>
<dbReference type="AlphaFoldDB" id="A0ABD6DGU0"/>
<dbReference type="Proteomes" id="UP001597034">
    <property type="component" value="Unassembled WGS sequence"/>
</dbReference>
<name>A0ABD6DGU0_9EURY</name>
<keyword evidence="2" id="KW-1185">Reference proteome</keyword>
<protein>
    <submittedName>
        <fullName evidence="1">Uncharacterized protein</fullName>
    </submittedName>
</protein>
<dbReference type="EMBL" id="JBHUDO010000001">
    <property type="protein sequence ID" value="MFD1644363.1"/>
    <property type="molecule type" value="Genomic_DNA"/>
</dbReference>
<dbReference type="RefSeq" id="WP_256399635.1">
    <property type="nucleotide sequence ID" value="NZ_JANHJR010000002.1"/>
</dbReference>
<reference evidence="1 2" key="1">
    <citation type="journal article" date="2019" name="Int. J. Syst. Evol. Microbiol.">
        <title>The Global Catalogue of Microorganisms (GCM) 10K type strain sequencing project: providing services to taxonomists for standard genome sequencing and annotation.</title>
        <authorList>
            <consortium name="The Broad Institute Genomics Platform"/>
            <consortium name="The Broad Institute Genome Sequencing Center for Infectious Disease"/>
            <person name="Wu L."/>
            <person name="Ma J."/>
        </authorList>
    </citation>
    <scope>NUCLEOTIDE SEQUENCE [LARGE SCALE GENOMIC DNA]</scope>
    <source>
        <strain evidence="1 2">CGMCC 1.10390</strain>
    </source>
</reference>
<proteinExistence type="predicted"/>
<sequence length="205" mass="22662">MPSTTTGRIPGVDFRAKNYTLVGWKNKNDPTQHLRGGTYQWRIENPRGESILAFDMGAGYTVENSNGEVIAKMGDHVAIDEVTEEQVRSGEVVYSPIADEILLTVDMKLTGGGEVRRYDSGDTLLTLESDRIRQVLSLIPVADFIFGEKWEITSPTHGHVCTAQEDRQLNPASKPSKSIQIEDDANLSNVEMFGIMCMLAKLSVT</sequence>
<evidence type="ECO:0000313" key="1">
    <source>
        <dbReference type="EMBL" id="MFD1644363.1"/>
    </source>
</evidence>
<evidence type="ECO:0000313" key="2">
    <source>
        <dbReference type="Proteomes" id="UP001597034"/>
    </source>
</evidence>
<comment type="caution">
    <text evidence="1">The sequence shown here is derived from an EMBL/GenBank/DDBJ whole genome shotgun (WGS) entry which is preliminary data.</text>
</comment>
<organism evidence="1 2">
    <name type="scientific">Haloarchaeobius litoreus</name>
    <dbReference type="NCBI Taxonomy" id="755306"/>
    <lineage>
        <taxon>Archaea</taxon>
        <taxon>Methanobacteriati</taxon>
        <taxon>Methanobacteriota</taxon>
        <taxon>Stenosarchaea group</taxon>
        <taxon>Halobacteria</taxon>
        <taxon>Halobacteriales</taxon>
        <taxon>Halorubellaceae</taxon>
        <taxon>Haloarchaeobius</taxon>
    </lineage>
</organism>